<evidence type="ECO:0000313" key="2">
    <source>
        <dbReference type="Proteomes" id="UP001234297"/>
    </source>
</evidence>
<evidence type="ECO:0000313" key="1">
    <source>
        <dbReference type="EMBL" id="KAJ8642771.1"/>
    </source>
</evidence>
<sequence length="174" mass="19366">MASKLVLFFTFFSFLHLLSVTSLEFDVGEEKGWAVPPLNDVGFYNEWASKNRFQIGDSVVFKYNNDSVMVVTEDDYDQCNSPHPISFYNNGDTVYEFDRSGAFYFMSGTSGHCVNGQKMIIRVLSPDAPPPPGQDSPPGPPEPSAAVPRARISSILIASQLVVVFLGFIFHHLY</sequence>
<keyword evidence="2" id="KW-1185">Reference proteome</keyword>
<protein>
    <submittedName>
        <fullName evidence="1">Uncharacterized protein</fullName>
    </submittedName>
</protein>
<name>A0ACC2MBL0_PERAE</name>
<gene>
    <name evidence="1" type="ORF">MRB53_004519</name>
</gene>
<reference evidence="1 2" key="1">
    <citation type="journal article" date="2022" name="Hortic Res">
        <title>A haplotype resolved chromosomal level avocado genome allows analysis of novel avocado genes.</title>
        <authorList>
            <person name="Nath O."/>
            <person name="Fletcher S.J."/>
            <person name="Hayward A."/>
            <person name="Shaw L.M."/>
            <person name="Masouleh A.K."/>
            <person name="Furtado A."/>
            <person name="Henry R.J."/>
            <person name="Mitter N."/>
        </authorList>
    </citation>
    <scope>NUCLEOTIDE SEQUENCE [LARGE SCALE GENOMIC DNA]</scope>
    <source>
        <strain evidence="2">cv. Hass</strain>
    </source>
</reference>
<organism evidence="1 2">
    <name type="scientific">Persea americana</name>
    <name type="common">Avocado</name>
    <dbReference type="NCBI Taxonomy" id="3435"/>
    <lineage>
        <taxon>Eukaryota</taxon>
        <taxon>Viridiplantae</taxon>
        <taxon>Streptophyta</taxon>
        <taxon>Embryophyta</taxon>
        <taxon>Tracheophyta</taxon>
        <taxon>Spermatophyta</taxon>
        <taxon>Magnoliopsida</taxon>
        <taxon>Magnoliidae</taxon>
        <taxon>Laurales</taxon>
        <taxon>Lauraceae</taxon>
        <taxon>Persea</taxon>
    </lineage>
</organism>
<proteinExistence type="predicted"/>
<dbReference type="EMBL" id="CM056810">
    <property type="protein sequence ID" value="KAJ8642771.1"/>
    <property type="molecule type" value="Genomic_DNA"/>
</dbReference>
<dbReference type="Proteomes" id="UP001234297">
    <property type="component" value="Chromosome 2"/>
</dbReference>
<accession>A0ACC2MBL0</accession>
<comment type="caution">
    <text evidence="1">The sequence shown here is derived from an EMBL/GenBank/DDBJ whole genome shotgun (WGS) entry which is preliminary data.</text>
</comment>